<evidence type="ECO:0000313" key="1">
    <source>
        <dbReference type="EMBL" id="ELY86924.1"/>
    </source>
</evidence>
<evidence type="ECO:0000313" key="2">
    <source>
        <dbReference type="Proteomes" id="UP000011511"/>
    </source>
</evidence>
<protein>
    <submittedName>
        <fullName evidence="1">ISH9-type transposase ISHwa3</fullName>
    </submittedName>
</protein>
<gene>
    <name evidence="1" type="ORF">C485_08407</name>
</gene>
<organism evidence="1 2">
    <name type="scientific">Natrinema altunense (strain JCM 12890 / CGMCC 1.3731 / AJ2)</name>
    <dbReference type="NCBI Taxonomy" id="1227494"/>
    <lineage>
        <taxon>Archaea</taxon>
        <taxon>Methanobacteriati</taxon>
        <taxon>Methanobacteriota</taxon>
        <taxon>Stenosarchaea group</taxon>
        <taxon>Halobacteria</taxon>
        <taxon>Halobacteriales</taxon>
        <taxon>Natrialbaceae</taxon>
        <taxon>Natrinema</taxon>
    </lineage>
</organism>
<sequence length="104" mass="11135">MTQIPRFIGKVVPVAQNGTDDGDESAAPEGSGGFADYALVSLHCLRIYLDTSYRMTIDLLKEMPQIAGEIGLSAADLPSPSTLCKPFDRISMSVCRVKSSVKSP</sequence>
<comment type="caution">
    <text evidence="1">The sequence shown here is derived from an EMBL/GenBank/DDBJ whole genome shotgun (WGS) entry which is preliminary data.</text>
</comment>
<proteinExistence type="predicted"/>
<keyword evidence="2" id="KW-1185">Reference proteome</keyword>
<name>L9ZKQ3_NATA2</name>
<dbReference type="EMBL" id="AOIK01000025">
    <property type="protein sequence ID" value="ELY86924.1"/>
    <property type="molecule type" value="Genomic_DNA"/>
</dbReference>
<reference evidence="1 2" key="1">
    <citation type="journal article" date="2014" name="PLoS Genet.">
        <title>Phylogenetically driven sequencing of extremely halophilic archaea reveals strategies for static and dynamic osmo-response.</title>
        <authorList>
            <person name="Becker E.A."/>
            <person name="Seitzer P.M."/>
            <person name="Tritt A."/>
            <person name="Larsen D."/>
            <person name="Krusor M."/>
            <person name="Yao A.I."/>
            <person name="Wu D."/>
            <person name="Madern D."/>
            <person name="Eisen J.A."/>
            <person name="Darling A.E."/>
            <person name="Facciotti M.T."/>
        </authorList>
    </citation>
    <scope>NUCLEOTIDE SEQUENCE [LARGE SCALE GENOMIC DNA]</scope>
    <source>
        <strain evidence="1 2">JCM 12890</strain>
    </source>
</reference>
<dbReference type="AlphaFoldDB" id="L9ZKQ3"/>
<accession>L9ZKQ3</accession>
<dbReference type="Proteomes" id="UP000011511">
    <property type="component" value="Unassembled WGS sequence"/>
</dbReference>